<protein>
    <submittedName>
        <fullName evidence="2">Uncharacterized protein</fullName>
    </submittedName>
</protein>
<feature type="region of interest" description="Disordered" evidence="1">
    <location>
        <begin position="1"/>
        <end position="29"/>
    </location>
</feature>
<feature type="non-terminal residue" evidence="2">
    <location>
        <position position="122"/>
    </location>
</feature>
<proteinExistence type="predicted"/>
<organism evidence="2">
    <name type="scientific">Pararge aegeria</name>
    <name type="common">speckled wood butterfly</name>
    <dbReference type="NCBI Taxonomy" id="116150"/>
    <lineage>
        <taxon>Eukaryota</taxon>
        <taxon>Metazoa</taxon>
        <taxon>Ecdysozoa</taxon>
        <taxon>Arthropoda</taxon>
        <taxon>Hexapoda</taxon>
        <taxon>Insecta</taxon>
        <taxon>Pterygota</taxon>
        <taxon>Neoptera</taxon>
        <taxon>Endopterygota</taxon>
        <taxon>Lepidoptera</taxon>
        <taxon>Glossata</taxon>
        <taxon>Ditrysia</taxon>
        <taxon>Papilionoidea</taxon>
        <taxon>Nymphalidae</taxon>
        <taxon>Satyrinae</taxon>
        <taxon>Satyrini</taxon>
        <taxon>Parargina</taxon>
        <taxon>Pararge</taxon>
    </lineage>
</organism>
<dbReference type="GO" id="GO:0016567">
    <property type="term" value="P:protein ubiquitination"/>
    <property type="evidence" value="ECO:0007669"/>
    <property type="project" value="UniProtKB-UniPathway"/>
</dbReference>
<reference evidence="2" key="2">
    <citation type="submission" date="2013-05" db="EMBL/GenBank/DDBJ databases">
        <authorList>
            <person name="Carter J.-M."/>
            <person name="Baker S.C."/>
            <person name="Pink R."/>
            <person name="Carter D.R.F."/>
            <person name="Collins A."/>
            <person name="Tomlin J."/>
            <person name="Gibbs M."/>
            <person name="Breuker C.J."/>
        </authorList>
    </citation>
    <scope>NUCLEOTIDE SEQUENCE</scope>
    <source>
        <tissue evidence="2">Ovary</tissue>
    </source>
</reference>
<evidence type="ECO:0000256" key="1">
    <source>
        <dbReference type="SAM" id="MobiDB-lite"/>
    </source>
</evidence>
<accession>S4PBD1</accession>
<dbReference type="EMBL" id="GAIX01008325">
    <property type="protein sequence ID" value="JAA84235.1"/>
    <property type="molecule type" value="Transcribed_RNA"/>
</dbReference>
<name>S4PBD1_9NEOP</name>
<feature type="compositionally biased region" description="Polar residues" evidence="1">
    <location>
        <begin position="7"/>
        <end position="29"/>
    </location>
</feature>
<feature type="non-terminal residue" evidence="2">
    <location>
        <position position="1"/>
    </location>
</feature>
<reference evidence="2" key="1">
    <citation type="journal article" date="2013" name="BMC Genomics">
        <title>Unscrambling butterfly oogenesis.</title>
        <authorList>
            <person name="Carter J.M."/>
            <person name="Baker S.C."/>
            <person name="Pink R."/>
            <person name="Carter D.R."/>
            <person name="Collins A."/>
            <person name="Tomlin J."/>
            <person name="Gibbs M."/>
            <person name="Breuker C.J."/>
        </authorList>
    </citation>
    <scope>NUCLEOTIDE SEQUENCE</scope>
    <source>
        <tissue evidence="2">Ovary</tissue>
    </source>
</reference>
<dbReference type="AlphaFoldDB" id="S4PBD1"/>
<evidence type="ECO:0000313" key="2">
    <source>
        <dbReference type="EMBL" id="JAA84235.1"/>
    </source>
</evidence>
<dbReference type="UniPathway" id="UPA00143"/>
<sequence>ADRRSAAANNGNTTQNRSRFSAKTEQQKAQVGERAHALYTRHLASAAGLQPRAPVARLRALLAKLQRLASQPAGEWQSELRESLDQLTELLCGEELLSAYELQSSGLAPALLQVLSPQPNDK</sequence>